<keyword evidence="3" id="KW-1185">Reference proteome</keyword>
<feature type="compositionally biased region" description="Pro residues" evidence="1">
    <location>
        <begin position="261"/>
        <end position="281"/>
    </location>
</feature>
<evidence type="ECO:0000313" key="2">
    <source>
        <dbReference type="EMBL" id="KAF9492802.1"/>
    </source>
</evidence>
<feature type="region of interest" description="Disordered" evidence="1">
    <location>
        <begin position="173"/>
        <end position="318"/>
    </location>
</feature>
<feature type="compositionally biased region" description="Low complexity" evidence="1">
    <location>
        <begin position="234"/>
        <end position="255"/>
    </location>
</feature>
<reference evidence="2" key="1">
    <citation type="submission" date="2020-11" db="EMBL/GenBank/DDBJ databases">
        <authorList>
            <consortium name="DOE Joint Genome Institute"/>
            <person name="Ahrendt S."/>
            <person name="Riley R."/>
            <person name="Andreopoulos W."/>
            <person name="Labutti K."/>
            <person name="Pangilinan J."/>
            <person name="Ruiz-Duenas F.J."/>
            <person name="Barrasa J.M."/>
            <person name="Sanchez-Garcia M."/>
            <person name="Camarero S."/>
            <person name="Miyauchi S."/>
            <person name="Serrano A."/>
            <person name="Linde D."/>
            <person name="Babiker R."/>
            <person name="Drula E."/>
            <person name="Ayuso-Fernandez I."/>
            <person name="Pacheco R."/>
            <person name="Padilla G."/>
            <person name="Ferreira P."/>
            <person name="Barriuso J."/>
            <person name="Kellner H."/>
            <person name="Castanera R."/>
            <person name="Alfaro M."/>
            <person name="Ramirez L."/>
            <person name="Pisabarro A.G."/>
            <person name="Kuo A."/>
            <person name="Tritt A."/>
            <person name="Lipzen A."/>
            <person name="He G."/>
            <person name="Yan M."/>
            <person name="Ng V."/>
            <person name="Cullen D."/>
            <person name="Martin F."/>
            <person name="Rosso M.-N."/>
            <person name="Henrissat B."/>
            <person name="Hibbett D."/>
            <person name="Martinez A.T."/>
            <person name="Grigoriev I.V."/>
        </authorList>
    </citation>
    <scope>NUCLEOTIDE SEQUENCE</scope>
    <source>
        <strain evidence="2">ATCC 90797</strain>
    </source>
</reference>
<feature type="region of interest" description="Disordered" evidence="1">
    <location>
        <begin position="1"/>
        <end position="88"/>
    </location>
</feature>
<feature type="region of interest" description="Disordered" evidence="1">
    <location>
        <begin position="567"/>
        <end position="642"/>
    </location>
</feature>
<feature type="compositionally biased region" description="Pro residues" evidence="1">
    <location>
        <begin position="223"/>
        <end position="233"/>
    </location>
</feature>
<name>A0A9P6D6B0_PLEER</name>
<evidence type="ECO:0000313" key="3">
    <source>
        <dbReference type="Proteomes" id="UP000807025"/>
    </source>
</evidence>
<gene>
    <name evidence="2" type="ORF">BDN71DRAFT_1450972</name>
</gene>
<feature type="compositionally biased region" description="Low complexity" evidence="1">
    <location>
        <begin position="612"/>
        <end position="627"/>
    </location>
</feature>
<organism evidence="2 3">
    <name type="scientific">Pleurotus eryngii</name>
    <name type="common">Boletus of the steppes</name>
    <dbReference type="NCBI Taxonomy" id="5323"/>
    <lineage>
        <taxon>Eukaryota</taxon>
        <taxon>Fungi</taxon>
        <taxon>Dikarya</taxon>
        <taxon>Basidiomycota</taxon>
        <taxon>Agaricomycotina</taxon>
        <taxon>Agaricomycetes</taxon>
        <taxon>Agaricomycetidae</taxon>
        <taxon>Agaricales</taxon>
        <taxon>Pleurotineae</taxon>
        <taxon>Pleurotaceae</taxon>
        <taxon>Pleurotus</taxon>
    </lineage>
</organism>
<proteinExistence type="predicted"/>
<dbReference type="Proteomes" id="UP000807025">
    <property type="component" value="Unassembled WGS sequence"/>
</dbReference>
<feature type="compositionally biased region" description="Polar residues" evidence="1">
    <location>
        <begin position="42"/>
        <end position="51"/>
    </location>
</feature>
<evidence type="ECO:0000256" key="1">
    <source>
        <dbReference type="SAM" id="MobiDB-lite"/>
    </source>
</evidence>
<feature type="region of interest" description="Disordered" evidence="1">
    <location>
        <begin position="124"/>
        <end position="161"/>
    </location>
</feature>
<feature type="region of interest" description="Disordered" evidence="1">
    <location>
        <begin position="505"/>
        <end position="543"/>
    </location>
</feature>
<comment type="caution">
    <text evidence="2">The sequence shown here is derived from an EMBL/GenBank/DDBJ whole genome shotgun (WGS) entry which is preliminary data.</text>
</comment>
<dbReference type="AlphaFoldDB" id="A0A9P6D6B0"/>
<feature type="compositionally biased region" description="Polar residues" evidence="1">
    <location>
        <begin position="59"/>
        <end position="78"/>
    </location>
</feature>
<dbReference type="OrthoDB" id="3363734at2759"/>
<dbReference type="EMBL" id="MU154595">
    <property type="protein sequence ID" value="KAF9492802.1"/>
    <property type="molecule type" value="Genomic_DNA"/>
</dbReference>
<accession>A0A9P6D6B0</accession>
<feature type="compositionally biased region" description="Low complexity" evidence="1">
    <location>
        <begin position="528"/>
        <end position="543"/>
    </location>
</feature>
<sequence length="642" mass="69654">MLAASSPQPPPRRNRTPVSISHPMQHDFSSASSSAAAAASTLKFSPPTTTPGGHHRNRPSISNPMHWLSRNNSGSVSGRQDKSIRSIEILSPQRRGVLGAGATVVRTPDEALRDSSVRLTYGEQPFEPSSLVPKSEPEVSASSSTTISKPKHHRLPSTDSLRGRLQERQLAARQQRFGAPVSQESLAEVDEVEGTVGRVERELITGISERPQVDQASIHGELPSPPYSPPLPALPLSDPNSFISEASSLSFSMPPRELRRTPPPPPGENTPQIPPMGPRPAPQAIAIERSTPSYSGEDFPVPPLPSTSAIPNADAGVPPPAPPPAFRAILLSEIPSSAIDLSKIIITLETSTSSYRTTVDTLCSRTSHLASYLTSLLHTEEKENDAASIYSNQSDDMSTYQHHLTGLGLLSQSSFSMHLFLDRPSAPYAHILHYLRSPLGINEHPEVLPHTVRLPSTNTYLTSNSTRFESLLELRDEAHFLGLDALVELCTKELTRYSRLDSRPNPSLFVRSVSPRTVKSQLRHRQKSGTPSSSSSSFSISRTGSIHSMQASVHSIPESLDASIKDKEHETTQVSAKKVVASRPPLPEEHPQTPPTSAGSTPHNARSPPTPQSWLGSQRSRSQSSNDSIRRLPEQTPPAGWI</sequence>
<dbReference type="Gene3D" id="3.30.710.10">
    <property type="entry name" value="Potassium Channel Kv1.1, Chain A"/>
    <property type="match status" value="1"/>
</dbReference>
<feature type="compositionally biased region" description="Low complexity" evidence="1">
    <location>
        <begin position="29"/>
        <end position="40"/>
    </location>
</feature>
<dbReference type="InterPro" id="IPR011333">
    <property type="entry name" value="SKP1/BTB/POZ_sf"/>
</dbReference>
<protein>
    <submittedName>
        <fullName evidence="2">Uncharacterized protein</fullName>
    </submittedName>
</protein>